<organism evidence="3 4">
    <name type="scientific">Candidatus Stercoripulliclostridium pullicola</name>
    <dbReference type="NCBI Taxonomy" id="2840953"/>
    <lineage>
        <taxon>Bacteria</taxon>
        <taxon>Bacillati</taxon>
        <taxon>Bacillota</taxon>
        <taxon>Clostridia</taxon>
        <taxon>Eubacteriales</taxon>
        <taxon>Candidatus Stercoripulliclostridium</taxon>
    </lineage>
</organism>
<dbReference type="PANTHER" id="PTHR42730">
    <property type="entry name" value="2-OXOGLUTARATE SYNTHASE SUBUNIT KORC"/>
    <property type="match status" value="1"/>
</dbReference>
<accession>A0A940DHC7</accession>
<name>A0A940DHC7_9FIRM</name>
<dbReference type="EMBL" id="JADINF010000103">
    <property type="protein sequence ID" value="MBO8424172.1"/>
    <property type="molecule type" value="Genomic_DNA"/>
</dbReference>
<reference evidence="3" key="2">
    <citation type="journal article" date="2021" name="PeerJ">
        <title>Extensive microbial diversity within the chicken gut microbiome revealed by metagenomics and culture.</title>
        <authorList>
            <person name="Gilroy R."/>
            <person name="Ravi A."/>
            <person name="Getino M."/>
            <person name="Pursley I."/>
            <person name="Horton D.L."/>
            <person name="Alikhan N.F."/>
            <person name="Baker D."/>
            <person name="Gharbi K."/>
            <person name="Hall N."/>
            <person name="Watson M."/>
            <person name="Adriaenssens E.M."/>
            <person name="Foster-Nyarko E."/>
            <person name="Jarju S."/>
            <person name="Secka A."/>
            <person name="Antonio M."/>
            <person name="Oren A."/>
            <person name="Chaudhuri R.R."/>
            <person name="La Ragione R."/>
            <person name="Hildebrand F."/>
            <person name="Pallen M.J."/>
        </authorList>
    </citation>
    <scope>NUCLEOTIDE SEQUENCE</scope>
    <source>
        <strain evidence="3">517</strain>
    </source>
</reference>
<sequence length="178" mass="18888">MEEKIIIAGFGGQGVLSLGQFIAYAAIADGKEVTWLPSYGPEMRGGTSNCSVVVCDKQVASPIVAHPDCLIAMNKPSLYKFSDKVKAGGTIIVNSSLIPDKVERTDVNVVYIDAAALAMEAGNARTANIVVLGAYIGMSKLFPKETVKKMIEAKFANKPKVIPANLKAFEFGYATAAK</sequence>
<dbReference type="InterPro" id="IPR019752">
    <property type="entry name" value="Pyrv/ketoisovalerate_OxRed_cat"/>
</dbReference>
<dbReference type="NCBIfam" id="TIGR02175">
    <property type="entry name" value="PorC_KorC"/>
    <property type="match status" value="1"/>
</dbReference>
<dbReference type="InterPro" id="IPR002869">
    <property type="entry name" value="Pyrv_flavodox_OxRed_cen"/>
</dbReference>
<dbReference type="AlphaFoldDB" id="A0A940DHC7"/>
<keyword evidence="1" id="KW-0560">Oxidoreductase</keyword>
<feature type="domain" description="Pyruvate/ketoisovalerate oxidoreductase catalytic" evidence="2">
    <location>
        <begin position="11"/>
        <end position="173"/>
    </location>
</feature>
<dbReference type="GO" id="GO:0016625">
    <property type="term" value="F:oxidoreductase activity, acting on the aldehyde or oxo group of donors, iron-sulfur protein as acceptor"/>
    <property type="evidence" value="ECO:0007669"/>
    <property type="project" value="InterPro"/>
</dbReference>
<reference evidence="3" key="1">
    <citation type="submission" date="2020-10" db="EMBL/GenBank/DDBJ databases">
        <authorList>
            <person name="Gilroy R."/>
        </authorList>
    </citation>
    <scope>NUCLEOTIDE SEQUENCE</scope>
    <source>
        <strain evidence="3">517</strain>
    </source>
</reference>
<evidence type="ECO:0000313" key="4">
    <source>
        <dbReference type="Proteomes" id="UP000727857"/>
    </source>
</evidence>
<dbReference type="InterPro" id="IPR052554">
    <property type="entry name" value="2-oxoglutarate_synth_KorC"/>
</dbReference>
<protein>
    <submittedName>
        <fullName evidence="3">2-oxoacid:acceptor oxidoreductase family protein</fullName>
    </submittedName>
</protein>
<proteinExistence type="predicted"/>
<dbReference type="PANTHER" id="PTHR42730:SF1">
    <property type="entry name" value="2-OXOGLUTARATE SYNTHASE SUBUNIT KORC"/>
    <property type="match status" value="1"/>
</dbReference>
<dbReference type="Gene3D" id="3.40.920.10">
    <property type="entry name" value="Pyruvate-ferredoxin oxidoreductase, PFOR, domain III"/>
    <property type="match status" value="1"/>
</dbReference>
<comment type="caution">
    <text evidence="3">The sequence shown here is derived from an EMBL/GenBank/DDBJ whole genome shotgun (WGS) entry which is preliminary data.</text>
</comment>
<evidence type="ECO:0000313" key="3">
    <source>
        <dbReference type="EMBL" id="MBO8424172.1"/>
    </source>
</evidence>
<dbReference type="SUPFAM" id="SSF53323">
    <property type="entry name" value="Pyruvate-ferredoxin oxidoreductase, PFOR, domain III"/>
    <property type="match status" value="1"/>
</dbReference>
<dbReference type="InterPro" id="IPR011894">
    <property type="entry name" value="PorC_KorC"/>
</dbReference>
<evidence type="ECO:0000259" key="2">
    <source>
        <dbReference type="Pfam" id="PF01558"/>
    </source>
</evidence>
<gene>
    <name evidence="3" type="ORF">IAB16_04065</name>
</gene>
<evidence type="ECO:0000256" key="1">
    <source>
        <dbReference type="ARBA" id="ARBA00023002"/>
    </source>
</evidence>
<dbReference type="Proteomes" id="UP000727857">
    <property type="component" value="Unassembled WGS sequence"/>
</dbReference>
<dbReference type="Pfam" id="PF01558">
    <property type="entry name" value="POR"/>
    <property type="match status" value="1"/>
</dbReference>